<feature type="transmembrane region" description="Helical" evidence="11">
    <location>
        <begin position="232"/>
        <end position="253"/>
    </location>
</feature>
<feature type="transmembrane region" description="Helical" evidence="11">
    <location>
        <begin position="142"/>
        <end position="172"/>
    </location>
</feature>
<keyword evidence="9" id="KW-0625">Polysaccharide transport</keyword>
<evidence type="ECO:0000259" key="12">
    <source>
        <dbReference type="PROSITE" id="PS51012"/>
    </source>
</evidence>
<evidence type="ECO:0000256" key="9">
    <source>
        <dbReference type="ARBA" id="ARBA00023047"/>
    </source>
</evidence>
<evidence type="ECO:0000256" key="10">
    <source>
        <dbReference type="ARBA" id="ARBA00023136"/>
    </source>
</evidence>
<evidence type="ECO:0000256" key="8">
    <source>
        <dbReference type="ARBA" id="ARBA00022989"/>
    </source>
</evidence>
<evidence type="ECO:0000256" key="7">
    <source>
        <dbReference type="ARBA" id="ARBA00022903"/>
    </source>
</evidence>
<dbReference type="STRING" id="138074.SYMBAF_20249"/>
<dbReference type="Proteomes" id="UP000042738">
    <property type="component" value="Chromosome"/>
</dbReference>
<comment type="similarity">
    <text evidence="2 11">Belongs to the ABC-2 integral membrane protein family.</text>
</comment>
<evidence type="ECO:0000256" key="1">
    <source>
        <dbReference type="ARBA" id="ARBA00004651"/>
    </source>
</evidence>
<evidence type="ECO:0000313" key="13">
    <source>
        <dbReference type="EMBL" id="QLH62988.1"/>
    </source>
</evidence>
<dbReference type="GO" id="GO:0015774">
    <property type="term" value="P:polysaccharide transport"/>
    <property type="evidence" value="ECO:0007669"/>
    <property type="project" value="UniProtKB-KW"/>
</dbReference>
<dbReference type="GO" id="GO:0140359">
    <property type="term" value="F:ABC-type transporter activity"/>
    <property type="evidence" value="ECO:0007669"/>
    <property type="project" value="InterPro"/>
</dbReference>
<dbReference type="PRINTS" id="PR00164">
    <property type="entry name" value="ABC2TRNSPORT"/>
</dbReference>
<dbReference type="InterPro" id="IPR013525">
    <property type="entry name" value="ABC2_TM"/>
</dbReference>
<keyword evidence="8 11" id="KW-1133">Transmembrane helix</keyword>
<dbReference type="GeneID" id="93736572"/>
<dbReference type="GO" id="GO:0015920">
    <property type="term" value="P:lipopolysaccharide transport"/>
    <property type="evidence" value="ECO:0007669"/>
    <property type="project" value="TreeGrafter"/>
</dbReference>
<feature type="transmembrane region" description="Helical" evidence="11">
    <location>
        <begin position="179"/>
        <end position="200"/>
    </location>
</feature>
<dbReference type="AlphaFoldDB" id="A0A068Z8C3"/>
<protein>
    <recommendedName>
        <fullName evidence="11">Transport permease protein</fullName>
    </recommendedName>
</protein>
<feature type="transmembrane region" description="Helical" evidence="11">
    <location>
        <begin position="67"/>
        <end position="88"/>
    </location>
</feature>
<evidence type="ECO:0000256" key="6">
    <source>
        <dbReference type="ARBA" id="ARBA00022692"/>
    </source>
</evidence>
<dbReference type="InterPro" id="IPR000412">
    <property type="entry name" value="ABC_2_transport"/>
</dbReference>
<reference evidence="13 14" key="1">
    <citation type="journal article" date="2014" name="Genome Announc.">
        <title>Whole-Genome Sequence of Serratia symbiotica Strain CWBI-2.3T, a Free-Living Symbiont of the Black Bean Aphid Aphis fabae.</title>
        <authorList>
            <person name="Foray V."/>
            <person name="Grigorescu A.S."/>
            <person name="Sabri A."/>
            <person name="Haubruge E."/>
            <person name="Lognay G."/>
            <person name="Francis F."/>
            <person name="Fauconnier M.L."/>
            <person name="Hance T."/>
            <person name="Thonart P."/>
        </authorList>
    </citation>
    <scope>NUCLEOTIDE SEQUENCE [LARGE SCALE GENOMIC DNA]</scope>
    <source>
        <strain evidence="13">CWBI-2.3</strain>
    </source>
</reference>
<name>A0A068Z8C3_9GAMM</name>
<accession>A0A068Z8C3</accession>
<dbReference type="EMBL" id="CP050855">
    <property type="protein sequence ID" value="QLH62988.1"/>
    <property type="molecule type" value="Genomic_DNA"/>
</dbReference>
<dbReference type="RefSeq" id="WP_040265007.1">
    <property type="nucleotide sequence ID" value="NZ_CP050855.1"/>
</dbReference>
<keyword evidence="5" id="KW-0762">Sugar transport</keyword>
<dbReference type="InterPro" id="IPR047817">
    <property type="entry name" value="ABC2_TM_bact-type"/>
</dbReference>
<evidence type="ECO:0000256" key="2">
    <source>
        <dbReference type="ARBA" id="ARBA00007783"/>
    </source>
</evidence>
<keyword evidence="7" id="KW-0972">Capsule biogenesis/degradation</keyword>
<evidence type="ECO:0000256" key="4">
    <source>
        <dbReference type="ARBA" id="ARBA00022475"/>
    </source>
</evidence>
<proteinExistence type="inferred from homology"/>
<feature type="transmembrane region" description="Helical" evidence="11">
    <location>
        <begin position="31"/>
        <end position="55"/>
    </location>
</feature>
<evidence type="ECO:0000313" key="14">
    <source>
        <dbReference type="Proteomes" id="UP000042738"/>
    </source>
</evidence>
<keyword evidence="4 11" id="KW-1003">Cell membrane</keyword>
<dbReference type="PANTHER" id="PTHR30413">
    <property type="entry name" value="INNER MEMBRANE TRANSPORT PERMEASE"/>
    <property type="match status" value="1"/>
</dbReference>
<keyword evidence="10 11" id="KW-0472">Membrane</keyword>
<keyword evidence="3 11" id="KW-0813">Transport</keyword>
<evidence type="ECO:0000256" key="5">
    <source>
        <dbReference type="ARBA" id="ARBA00022597"/>
    </source>
</evidence>
<organism evidence="13 14">
    <name type="scientific">Serratia symbiotica</name>
    <dbReference type="NCBI Taxonomy" id="138074"/>
    <lineage>
        <taxon>Bacteria</taxon>
        <taxon>Pseudomonadati</taxon>
        <taxon>Pseudomonadota</taxon>
        <taxon>Gammaproteobacteria</taxon>
        <taxon>Enterobacterales</taxon>
        <taxon>Yersiniaceae</taxon>
        <taxon>Serratia</taxon>
    </lineage>
</organism>
<evidence type="ECO:0000256" key="3">
    <source>
        <dbReference type="ARBA" id="ARBA00022448"/>
    </source>
</evidence>
<feature type="domain" description="ABC transmembrane type-2" evidence="12">
    <location>
        <begin position="32"/>
        <end position="256"/>
    </location>
</feature>
<comment type="subcellular location">
    <subcellularLocation>
        <location evidence="11">Cell inner membrane</location>
        <topology evidence="11">Multi-pass membrane protein</topology>
    </subcellularLocation>
    <subcellularLocation>
        <location evidence="1">Cell membrane</location>
        <topology evidence="1">Multi-pass membrane protein</topology>
    </subcellularLocation>
</comment>
<dbReference type="PANTHER" id="PTHR30413:SF10">
    <property type="entry name" value="CAPSULE POLYSACCHARIDE EXPORT INNER-MEMBRANE PROTEIN CTRC"/>
    <property type="match status" value="1"/>
</dbReference>
<keyword evidence="6 11" id="KW-0812">Transmembrane</keyword>
<evidence type="ECO:0000256" key="11">
    <source>
        <dbReference type="RuleBase" id="RU361157"/>
    </source>
</evidence>
<sequence>MFNMIQGLWQYRSFIFGSIKREFQAKYRNSLLGAVWNILNPLAMIVIYTVIFSQIMRAKLPGVDHSFAYSIYLCAGVLSWGLFAEIVSRSQVMFVDNGNLLKKINFPRICIPAIIIGSALLNFLIVFAIFCIFLLISGYFPGVVILSIIPVIAVLIIFAVGLGMTIGVLNVFFSDVGQFFGIFLQFWFWLTPIVYSVTILPENLREYVSYNPLAGIVMACQAVLVKGEWPDWYGILPTTIVGLLLCILGMHLFQKRAAEMVDEL</sequence>
<gene>
    <name evidence="13" type="ORF">SYMBAF_08695</name>
</gene>
<dbReference type="PROSITE" id="PS51012">
    <property type="entry name" value="ABC_TM2"/>
    <property type="match status" value="1"/>
</dbReference>
<dbReference type="Pfam" id="PF01061">
    <property type="entry name" value="ABC2_membrane"/>
    <property type="match status" value="1"/>
</dbReference>
<feature type="transmembrane region" description="Helical" evidence="11">
    <location>
        <begin position="109"/>
        <end position="136"/>
    </location>
</feature>
<dbReference type="GO" id="GO:0043190">
    <property type="term" value="C:ATP-binding cassette (ABC) transporter complex"/>
    <property type="evidence" value="ECO:0007669"/>
    <property type="project" value="InterPro"/>
</dbReference>